<dbReference type="AlphaFoldDB" id="A0A2N3I0G2"/>
<dbReference type="OrthoDB" id="9782387at2"/>
<dbReference type="EMBL" id="MVDD01000004">
    <property type="protein sequence ID" value="PKQ63810.1"/>
    <property type="molecule type" value="Genomic_DNA"/>
</dbReference>
<evidence type="ECO:0000313" key="11">
    <source>
        <dbReference type="EMBL" id="PKQ63810.1"/>
    </source>
</evidence>
<protein>
    <recommendedName>
        <fullName evidence="9">Pyruvate formate-lyase-activating enzyme</fullName>
        <ecNumber evidence="9">1.97.1.4</ecNumber>
    </recommendedName>
</protein>
<evidence type="ECO:0000256" key="8">
    <source>
        <dbReference type="ARBA" id="ARBA00023014"/>
    </source>
</evidence>
<dbReference type="SFLD" id="SFLDG01066">
    <property type="entry name" value="organic_radical-activating_enz"/>
    <property type="match status" value="1"/>
</dbReference>
<dbReference type="InterPro" id="IPR034457">
    <property type="entry name" value="Organic_radical-activating"/>
</dbReference>
<keyword evidence="7 9" id="KW-0408">Iron</keyword>
<dbReference type="Gene3D" id="3.20.20.70">
    <property type="entry name" value="Aldolase class I"/>
    <property type="match status" value="1"/>
</dbReference>
<keyword evidence="8 9" id="KW-0411">Iron-sulfur</keyword>
<name>A0A2N3I0G2_9BACT</name>
<evidence type="ECO:0000256" key="7">
    <source>
        <dbReference type="ARBA" id="ARBA00023004"/>
    </source>
</evidence>
<dbReference type="RefSeq" id="WP_101260754.1">
    <property type="nucleotide sequence ID" value="NZ_MVDD01000004.1"/>
</dbReference>
<keyword evidence="5 9" id="KW-0479">Metal-binding</keyword>
<evidence type="ECO:0000256" key="6">
    <source>
        <dbReference type="ARBA" id="ARBA00023002"/>
    </source>
</evidence>
<keyword evidence="12" id="KW-1185">Reference proteome</keyword>
<sequence>MLNVHSFESLGTYDGPGIRLVVFLQGCAFKCLYCANPDTITFEGGTPTPLEEIMRMARNQRPFFGKIGGITISGGEPLWQAKELKILFKQLKEEGFNTCIDSNGNVLTDDVKELMEYTDLVLLDIKHINPDWHQKITGKRNDTTLKLAAYLREKNVKVWMRYVLVPGYSDQPEYMHEMGNYFKEYDNIEKLEIQPYHKLGVHKYEHLKMEYKLHGVPENTREQLQAAKDIFSPYFKEVIIN</sequence>
<dbReference type="InterPro" id="IPR013785">
    <property type="entry name" value="Aldolase_TIM"/>
</dbReference>
<dbReference type="Pfam" id="PF04055">
    <property type="entry name" value="Radical_SAM"/>
    <property type="match status" value="1"/>
</dbReference>
<evidence type="ECO:0000259" key="10">
    <source>
        <dbReference type="PROSITE" id="PS51918"/>
    </source>
</evidence>
<keyword evidence="6 9" id="KW-0560">Oxidoreductase</keyword>
<comment type="cofactor">
    <cofactor evidence="9">
        <name>[4Fe-4S] cluster</name>
        <dbReference type="ChEBI" id="CHEBI:49883"/>
    </cofactor>
    <text evidence="9">Binds 1 [4Fe-4S] cluster. The cluster is coordinated with 3 cysteines and an exchangeable S-adenosyl-L-methionine.</text>
</comment>
<dbReference type="InterPro" id="IPR058240">
    <property type="entry name" value="rSAM_sf"/>
</dbReference>
<dbReference type="PANTHER" id="PTHR30352">
    <property type="entry name" value="PYRUVATE FORMATE-LYASE-ACTIVATING ENZYME"/>
    <property type="match status" value="1"/>
</dbReference>
<comment type="function">
    <text evidence="1">Activation of pyruvate formate-lyase 1 under anaerobic conditions by generation of an organic free radical, using S-adenosylmethionine and reduced flavodoxin as cosubstrates to produce 5'-deoxy-adenosine.</text>
</comment>
<dbReference type="InterPro" id="IPR007197">
    <property type="entry name" value="rSAM"/>
</dbReference>
<comment type="caution">
    <text evidence="11">The sequence shown here is derived from an EMBL/GenBank/DDBJ whole genome shotgun (WGS) entry which is preliminary data.</text>
</comment>
<dbReference type="PANTHER" id="PTHR30352:SF5">
    <property type="entry name" value="PYRUVATE FORMATE-LYASE 1-ACTIVATING ENZYME"/>
    <property type="match status" value="1"/>
</dbReference>
<dbReference type="SUPFAM" id="SSF102114">
    <property type="entry name" value="Radical SAM enzymes"/>
    <property type="match status" value="1"/>
</dbReference>
<reference evidence="11 12" key="1">
    <citation type="journal article" date="2017" name="Front. Microbiol.">
        <title>Labilibaculum manganireducens gen. nov., sp. nov. and Labilibaculum filiforme sp. nov., Novel Bacteroidetes Isolated from Subsurface Sediments of the Baltic Sea.</title>
        <authorList>
            <person name="Vandieken V."/>
            <person name="Marshall I.P."/>
            <person name="Niemann H."/>
            <person name="Engelen B."/>
            <person name="Cypionka H."/>
        </authorList>
    </citation>
    <scope>NUCLEOTIDE SEQUENCE [LARGE SCALE GENOMIC DNA]</scope>
    <source>
        <strain evidence="11 12">59.16B</strain>
    </source>
</reference>
<evidence type="ECO:0000256" key="4">
    <source>
        <dbReference type="ARBA" id="ARBA00022691"/>
    </source>
</evidence>
<dbReference type="SFLD" id="SFLDG01067">
    <property type="entry name" value="SPASM/twitch_domain_containing"/>
    <property type="match status" value="1"/>
</dbReference>
<evidence type="ECO:0000256" key="5">
    <source>
        <dbReference type="ARBA" id="ARBA00022723"/>
    </source>
</evidence>
<comment type="similarity">
    <text evidence="2 9">Belongs to the organic radical-activating enzymes family.</text>
</comment>
<dbReference type="InterPro" id="IPR001989">
    <property type="entry name" value="Radical_activat_CS"/>
</dbReference>
<dbReference type="SFLD" id="SFLDS00029">
    <property type="entry name" value="Radical_SAM"/>
    <property type="match status" value="1"/>
</dbReference>
<comment type="subcellular location">
    <subcellularLocation>
        <location evidence="9">Cytoplasm</location>
    </subcellularLocation>
</comment>
<evidence type="ECO:0000256" key="9">
    <source>
        <dbReference type="RuleBase" id="RU362053"/>
    </source>
</evidence>
<dbReference type="PROSITE" id="PS01087">
    <property type="entry name" value="RADICAL_ACTIVATING"/>
    <property type="match status" value="1"/>
</dbReference>
<comment type="function">
    <text evidence="9">Activation of pyruvate formate-lyase under anaerobic conditions by generation of an organic free radical, using S-adenosylmethionine and reduced flavodoxin as cosubstrates to produce 5'-deoxy-adenosine.</text>
</comment>
<dbReference type="GO" id="GO:0046872">
    <property type="term" value="F:metal ion binding"/>
    <property type="evidence" value="ECO:0007669"/>
    <property type="project" value="UniProtKB-UniRule"/>
</dbReference>
<evidence type="ECO:0000256" key="1">
    <source>
        <dbReference type="ARBA" id="ARBA00002918"/>
    </source>
</evidence>
<keyword evidence="11" id="KW-0456">Lyase</keyword>
<feature type="domain" description="Radical SAM core" evidence="10">
    <location>
        <begin position="13"/>
        <end position="233"/>
    </location>
</feature>
<dbReference type="GO" id="GO:0043365">
    <property type="term" value="F:[formate-C-acetyltransferase]-activating enzyme activity"/>
    <property type="evidence" value="ECO:0007669"/>
    <property type="project" value="UniProtKB-UniRule"/>
</dbReference>
<gene>
    <name evidence="11" type="ORF">BZG02_07230</name>
</gene>
<evidence type="ECO:0000256" key="2">
    <source>
        <dbReference type="ARBA" id="ARBA00009777"/>
    </source>
</evidence>
<proteinExistence type="inferred from homology"/>
<keyword evidence="3 9" id="KW-0004">4Fe-4S</keyword>
<keyword evidence="4 9" id="KW-0949">S-adenosyl-L-methionine</keyword>
<dbReference type="PROSITE" id="PS51918">
    <property type="entry name" value="RADICAL_SAM"/>
    <property type="match status" value="1"/>
</dbReference>
<dbReference type="GO" id="GO:0005737">
    <property type="term" value="C:cytoplasm"/>
    <property type="evidence" value="ECO:0007669"/>
    <property type="project" value="UniProtKB-SubCell"/>
</dbReference>
<keyword evidence="11" id="KW-0670">Pyruvate</keyword>
<dbReference type="GO" id="GO:0051539">
    <property type="term" value="F:4 iron, 4 sulfur cluster binding"/>
    <property type="evidence" value="ECO:0007669"/>
    <property type="project" value="UniProtKB-UniRule"/>
</dbReference>
<dbReference type="CDD" id="cd01335">
    <property type="entry name" value="Radical_SAM"/>
    <property type="match status" value="1"/>
</dbReference>
<dbReference type="InterPro" id="IPR012838">
    <property type="entry name" value="PFL1_activating"/>
</dbReference>
<keyword evidence="9" id="KW-0963">Cytoplasm</keyword>
<dbReference type="NCBIfam" id="TIGR02493">
    <property type="entry name" value="PFLA"/>
    <property type="match status" value="1"/>
</dbReference>
<accession>A0A2N3I0G2</accession>
<dbReference type="GO" id="GO:0016829">
    <property type="term" value="F:lyase activity"/>
    <property type="evidence" value="ECO:0007669"/>
    <property type="project" value="UniProtKB-KW"/>
</dbReference>
<comment type="catalytic activity">
    <reaction evidence="9">
        <text>glycyl-[formate C-acetyltransferase] + reduced [flavodoxin] + S-adenosyl-L-methionine = glycin-2-yl radical-[formate C-acetyltransferase] + semiquinone [flavodoxin] + 5'-deoxyadenosine + L-methionine + H(+)</text>
        <dbReference type="Rhea" id="RHEA:19225"/>
        <dbReference type="Rhea" id="RHEA-COMP:10622"/>
        <dbReference type="Rhea" id="RHEA-COMP:12190"/>
        <dbReference type="Rhea" id="RHEA-COMP:12191"/>
        <dbReference type="Rhea" id="RHEA-COMP:14480"/>
        <dbReference type="ChEBI" id="CHEBI:15378"/>
        <dbReference type="ChEBI" id="CHEBI:17319"/>
        <dbReference type="ChEBI" id="CHEBI:29947"/>
        <dbReference type="ChEBI" id="CHEBI:32722"/>
        <dbReference type="ChEBI" id="CHEBI:57618"/>
        <dbReference type="ChEBI" id="CHEBI:57844"/>
        <dbReference type="ChEBI" id="CHEBI:59789"/>
        <dbReference type="ChEBI" id="CHEBI:140311"/>
        <dbReference type="EC" id="1.97.1.4"/>
    </reaction>
</comment>
<dbReference type="EC" id="1.97.1.4" evidence="9"/>
<evidence type="ECO:0000313" key="12">
    <source>
        <dbReference type="Proteomes" id="UP000233535"/>
    </source>
</evidence>
<organism evidence="11 12">
    <name type="scientific">Labilibaculum filiforme</name>
    <dbReference type="NCBI Taxonomy" id="1940526"/>
    <lineage>
        <taxon>Bacteria</taxon>
        <taxon>Pseudomonadati</taxon>
        <taxon>Bacteroidota</taxon>
        <taxon>Bacteroidia</taxon>
        <taxon>Marinilabiliales</taxon>
        <taxon>Marinifilaceae</taxon>
        <taxon>Labilibaculum</taxon>
    </lineage>
</organism>
<evidence type="ECO:0000256" key="3">
    <source>
        <dbReference type="ARBA" id="ARBA00022485"/>
    </source>
</evidence>
<dbReference type="Proteomes" id="UP000233535">
    <property type="component" value="Unassembled WGS sequence"/>
</dbReference>